<reference evidence="2 3" key="1">
    <citation type="journal article" date="2007" name="Proc. Natl. Acad. Sci. U.S.A.">
        <title>The tiny eukaryote Ostreococcus provides genomic insights into the paradox of plankton speciation.</title>
        <authorList>
            <person name="Palenik B."/>
            <person name="Grimwood J."/>
            <person name="Aerts A."/>
            <person name="Rouze P."/>
            <person name="Salamov A."/>
            <person name="Putnam N."/>
            <person name="Dupont C."/>
            <person name="Jorgensen R."/>
            <person name="Derelle E."/>
            <person name="Rombauts S."/>
            <person name="Zhou K."/>
            <person name="Otillar R."/>
            <person name="Merchant S.S."/>
            <person name="Podell S."/>
            <person name="Gaasterland T."/>
            <person name="Napoli C."/>
            <person name="Gendler K."/>
            <person name="Manuell A."/>
            <person name="Tai V."/>
            <person name="Vallon O."/>
            <person name="Piganeau G."/>
            <person name="Jancek S."/>
            <person name="Heijde M."/>
            <person name="Jabbari K."/>
            <person name="Bowler C."/>
            <person name="Lohr M."/>
            <person name="Robbens S."/>
            <person name="Werner G."/>
            <person name="Dubchak I."/>
            <person name="Pazour G.J."/>
            <person name="Ren Q."/>
            <person name="Paulsen I."/>
            <person name="Delwiche C."/>
            <person name="Schmutz J."/>
            <person name="Rokhsar D."/>
            <person name="Van de Peer Y."/>
            <person name="Moreau H."/>
            <person name="Grigoriev I.V."/>
        </authorList>
    </citation>
    <scope>NUCLEOTIDE SEQUENCE [LARGE SCALE GENOMIC DNA]</scope>
    <source>
        <strain evidence="2 3">CCE9901</strain>
    </source>
</reference>
<evidence type="ECO:0000313" key="3">
    <source>
        <dbReference type="Proteomes" id="UP000001568"/>
    </source>
</evidence>
<keyword evidence="1" id="KW-1133">Transmembrane helix</keyword>
<organism evidence="2 3">
    <name type="scientific">Ostreococcus lucimarinus (strain CCE9901)</name>
    <dbReference type="NCBI Taxonomy" id="436017"/>
    <lineage>
        <taxon>Eukaryota</taxon>
        <taxon>Viridiplantae</taxon>
        <taxon>Chlorophyta</taxon>
        <taxon>Mamiellophyceae</taxon>
        <taxon>Mamiellales</taxon>
        <taxon>Bathycoccaceae</taxon>
        <taxon>Ostreococcus</taxon>
    </lineage>
</organism>
<dbReference type="EMBL" id="CP000600">
    <property type="protein sequence ID" value="ABP01053.1"/>
    <property type="molecule type" value="Genomic_DNA"/>
</dbReference>
<accession>A4SB96</accession>
<dbReference type="HOGENOM" id="CLU_2516717_0_0_1"/>
<feature type="transmembrane region" description="Helical" evidence="1">
    <location>
        <begin position="49"/>
        <end position="72"/>
    </location>
</feature>
<dbReference type="AlphaFoldDB" id="A4SB96"/>
<keyword evidence="1" id="KW-0812">Transmembrane</keyword>
<evidence type="ECO:0000256" key="1">
    <source>
        <dbReference type="SAM" id="Phobius"/>
    </source>
</evidence>
<dbReference type="RefSeq" id="XP_001422736.1">
    <property type="nucleotide sequence ID" value="XM_001422699.1"/>
</dbReference>
<keyword evidence="3" id="KW-1185">Reference proteome</keyword>
<dbReference type="STRING" id="436017.A4SB96"/>
<proteinExistence type="predicted"/>
<dbReference type="KEGG" id="olu:OSTLU_29531"/>
<gene>
    <name evidence="2" type="ORF">OSTLU_29531</name>
</gene>
<sequence>MVRLYSKTDKMTHVLTADYAAARRAFSREGLKAARKHVEKAISNSSSEYGLLLMIVGCVIIVTASVLAVVTFPTRESTRGKTKTE</sequence>
<dbReference type="Proteomes" id="UP000001568">
    <property type="component" value="Chromosome 20"/>
</dbReference>
<name>A4SB96_OSTLU</name>
<protein>
    <submittedName>
        <fullName evidence="2">Uncharacterized protein</fullName>
    </submittedName>
</protein>
<keyword evidence="1" id="KW-0472">Membrane</keyword>
<dbReference type="Gramene" id="ABP01053">
    <property type="protein sequence ID" value="ABP01053"/>
    <property type="gene ID" value="OSTLU_29531"/>
</dbReference>
<evidence type="ECO:0000313" key="2">
    <source>
        <dbReference type="EMBL" id="ABP01053.1"/>
    </source>
</evidence>
<dbReference type="GeneID" id="5006638"/>